<dbReference type="EMBL" id="JAJTJA010000009">
    <property type="protein sequence ID" value="KAH8693895.1"/>
    <property type="molecule type" value="Genomic_DNA"/>
</dbReference>
<organism evidence="2 3">
    <name type="scientific">Talaromyces proteolyticus</name>
    <dbReference type="NCBI Taxonomy" id="1131652"/>
    <lineage>
        <taxon>Eukaryota</taxon>
        <taxon>Fungi</taxon>
        <taxon>Dikarya</taxon>
        <taxon>Ascomycota</taxon>
        <taxon>Pezizomycotina</taxon>
        <taxon>Eurotiomycetes</taxon>
        <taxon>Eurotiomycetidae</taxon>
        <taxon>Eurotiales</taxon>
        <taxon>Trichocomaceae</taxon>
        <taxon>Talaromyces</taxon>
        <taxon>Talaromyces sect. Bacilispori</taxon>
    </lineage>
</organism>
<dbReference type="GeneID" id="70244585"/>
<feature type="region of interest" description="Disordered" evidence="1">
    <location>
        <begin position="404"/>
        <end position="441"/>
    </location>
</feature>
<sequence length="441" mass="50030">MTARPILNRFNLDMSLSRHPLSTDCDQNIPENGYSRRYSPIDQSIYNHFQIRQPMSTQTLSPSGFDYRAQCPGWGPQFSEYKLVAQVAVSNKSPTSQGWGGDEPSTRPYLGPPPYGHNEATRYSVPEYAASEQHSPQMPYEEADSNATEEMIETGPESVSPPAANTNYADAGAVFPPSRCQYIEEEDRKVGRGQSQPCSLNVGKEEHLRKTISHIFGRNKLCTSLIPDEGWVWWCRKHYQQQRYKRDSWAKEQILVLKDTLDKLEAWGGIETFTIALRKREKDSKKVATDDEIPATRRRVAGRPSKPAATTITTTAPSQTNETPKFTKTGRRICSPVNIASPVPQHLLQYVGEERDFAGVRALLDAIDQHIEEEWKNNNKEVPFPDIEILPNFTKEVLQSKGIPCGAMSANNHSRRRRARVPEDTSKKRARVHRYEPDARF</sequence>
<dbReference type="RefSeq" id="XP_046069565.1">
    <property type="nucleotide sequence ID" value="XM_046214298.1"/>
</dbReference>
<feature type="compositionally biased region" description="Polar residues" evidence="1">
    <location>
        <begin position="317"/>
        <end position="326"/>
    </location>
</feature>
<gene>
    <name evidence="2" type="ORF">BGW36DRAFT_361722</name>
</gene>
<evidence type="ECO:0000313" key="3">
    <source>
        <dbReference type="Proteomes" id="UP001201262"/>
    </source>
</evidence>
<protein>
    <submittedName>
        <fullName evidence="2">Uncharacterized protein</fullName>
    </submittedName>
</protein>
<accession>A0AAD4PXP8</accession>
<evidence type="ECO:0000313" key="2">
    <source>
        <dbReference type="EMBL" id="KAH8693895.1"/>
    </source>
</evidence>
<comment type="caution">
    <text evidence="2">The sequence shown here is derived from an EMBL/GenBank/DDBJ whole genome shotgun (WGS) entry which is preliminary data.</text>
</comment>
<feature type="region of interest" description="Disordered" evidence="1">
    <location>
        <begin position="298"/>
        <end position="326"/>
    </location>
</feature>
<proteinExistence type="predicted"/>
<evidence type="ECO:0000256" key="1">
    <source>
        <dbReference type="SAM" id="MobiDB-lite"/>
    </source>
</evidence>
<dbReference type="AlphaFoldDB" id="A0AAD4PXP8"/>
<feature type="region of interest" description="Disordered" evidence="1">
    <location>
        <begin position="144"/>
        <end position="164"/>
    </location>
</feature>
<dbReference type="Proteomes" id="UP001201262">
    <property type="component" value="Unassembled WGS sequence"/>
</dbReference>
<reference evidence="2" key="1">
    <citation type="submission" date="2021-12" db="EMBL/GenBank/DDBJ databases">
        <title>Convergent genome expansion in fungi linked to evolution of root-endophyte symbiosis.</title>
        <authorList>
            <consortium name="DOE Joint Genome Institute"/>
            <person name="Ke Y.-H."/>
            <person name="Bonito G."/>
            <person name="Liao H.-L."/>
            <person name="Looney B."/>
            <person name="Rojas-Flechas A."/>
            <person name="Nash J."/>
            <person name="Hameed K."/>
            <person name="Schadt C."/>
            <person name="Martin F."/>
            <person name="Crous P.W."/>
            <person name="Miettinen O."/>
            <person name="Magnuson J.K."/>
            <person name="Labbe J."/>
            <person name="Jacobson D."/>
            <person name="Doktycz M.J."/>
            <person name="Veneault-Fourrey C."/>
            <person name="Kuo A."/>
            <person name="Mondo S."/>
            <person name="Calhoun S."/>
            <person name="Riley R."/>
            <person name="Ohm R."/>
            <person name="LaButti K."/>
            <person name="Andreopoulos B."/>
            <person name="Pangilinan J."/>
            <person name="Nolan M."/>
            <person name="Tritt A."/>
            <person name="Clum A."/>
            <person name="Lipzen A."/>
            <person name="Daum C."/>
            <person name="Barry K."/>
            <person name="Grigoriev I.V."/>
            <person name="Vilgalys R."/>
        </authorList>
    </citation>
    <scope>NUCLEOTIDE SEQUENCE</scope>
    <source>
        <strain evidence="2">PMI_201</strain>
    </source>
</reference>
<name>A0AAD4PXP8_9EURO</name>
<feature type="compositionally biased region" description="Basic and acidic residues" evidence="1">
    <location>
        <begin position="420"/>
        <end position="441"/>
    </location>
</feature>
<keyword evidence="3" id="KW-1185">Reference proteome</keyword>